<gene>
    <name evidence="2" type="ORF">Pcinc_041922</name>
</gene>
<protein>
    <submittedName>
        <fullName evidence="2">Uncharacterized protein</fullName>
    </submittedName>
</protein>
<comment type="caution">
    <text evidence="2">The sequence shown here is derived from an EMBL/GenBank/DDBJ whole genome shotgun (WGS) entry which is preliminary data.</text>
</comment>
<feature type="region of interest" description="Disordered" evidence="1">
    <location>
        <begin position="1"/>
        <end position="32"/>
    </location>
</feature>
<dbReference type="AlphaFoldDB" id="A0AAE1EGI7"/>
<feature type="compositionally biased region" description="Low complexity" evidence="1">
    <location>
        <begin position="20"/>
        <end position="32"/>
    </location>
</feature>
<feature type="compositionally biased region" description="Gly residues" evidence="1">
    <location>
        <begin position="1"/>
        <end position="10"/>
    </location>
</feature>
<evidence type="ECO:0000313" key="2">
    <source>
        <dbReference type="EMBL" id="KAK3851427.1"/>
    </source>
</evidence>
<sequence length="81" mass="8212">MANRGKGSGSGARPRASHDGGNNNTNTRRSTFSLLLNDLARRRLARNASAVGGGPAGMDGARTGQSGLVVTEEAPPGPLNL</sequence>
<feature type="region of interest" description="Disordered" evidence="1">
    <location>
        <begin position="47"/>
        <end position="81"/>
    </location>
</feature>
<accession>A0AAE1EGI7</accession>
<reference evidence="2" key="1">
    <citation type="submission" date="2023-10" db="EMBL/GenBank/DDBJ databases">
        <title>Genome assemblies of two species of porcelain crab, Petrolisthes cinctipes and Petrolisthes manimaculis (Anomura: Porcellanidae).</title>
        <authorList>
            <person name="Angst P."/>
        </authorList>
    </citation>
    <scope>NUCLEOTIDE SEQUENCE</scope>
    <source>
        <strain evidence="2">PB745_01</strain>
        <tissue evidence="2">Gill</tissue>
    </source>
</reference>
<name>A0AAE1EGI7_PETCI</name>
<dbReference type="EMBL" id="JAWQEG010007899">
    <property type="protein sequence ID" value="KAK3851427.1"/>
    <property type="molecule type" value="Genomic_DNA"/>
</dbReference>
<keyword evidence="3" id="KW-1185">Reference proteome</keyword>
<dbReference type="Proteomes" id="UP001286313">
    <property type="component" value="Unassembled WGS sequence"/>
</dbReference>
<evidence type="ECO:0000313" key="3">
    <source>
        <dbReference type="Proteomes" id="UP001286313"/>
    </source>
</evidence>
<evidence type="ECO:0000256" key="1">
    <source>
        <dbReference type="SAM" id="MobiDB-lite"/>
    </source>
</evidence>
<proteinExistence type="predicted"/>
<organism evidence="2 3">
    <name type="scientific">Petrolisthes cinctipes</name>
    <name type="common">Flat porcelain crab</name>
    <dbReference type="NCBI Taxonomy" id="88211"/>
    <lineage>
        <taxon>Eukaryota</taxon>
        <taxon>Metazoa</taxon>
        <taxon>Ecdysozoa</taxon>
        <taxon>Arthropoda</taxon>
        <taxon>Crustacea</taxon>
        <taxon>Multicrustacea</taxon>
        <taxon>Malacostraca</taxon>
        <taxon>Eumalacostraca</taxon>
        <taxon>Eucarida</taxon>
        <taxon>Decapoda</taxon>
        <taxon>Pleocyemata</taxon>
        <taxon>Anomura</taxon>
        <taxon>Galatheoidea</taxon>
        <taxon>Porcellanidae</taxon>
        <taxon>Petrolisthes</taxon>
    </lineage>
</organism>